<dbReference type="GO" id="GO:0004674">
    <property type="term" value="F:protein serine/threonine kinase activity"/>
    <property type="evidence" value="ECO:0007669"/>
    <property type="project" value="UniProtKB-KW"/>
</dbReference>
<feature type="binding site" evidence="9">
    <location>
        <begin position="445"/>
        <end position="447"/>
    </location>
    <ligand>
        <name>ATP</name>
        <dbReference type="ChEBI" id="CHEBI:30616"/>
    </ligand>
</feature>
<dbReference type="EMBL" id="CANTFL010001387">
    <property type="protein sequence ID" value="CAI5738574.1"/>
    <property type="molecule type" value="Genomic_DNA"/>
</dbReference>
<dbReference type="CDD" id="cd14007">
    <property type="entry name" value="STKc_Aurora"/>
    <property type="match status" value="1"/>
</dbReference>
<evidence type="ECO:0000256" key="9">
    <source>
        <dbReference type="PIRSR" id="PIRSR630616-2"/>
    </source>
</evidence>
<feature type="compositionally biased region" description="Low complexity" evidence="13">
    <location>
        <begin position="103"/>
        <end position="125"/>
    </location>
</feature>
<evidence type="ECO:0000256" key="1">
    <source>
        <dbReference type="ARBA" id="ARBA00022527"/>
    </source>
</evidence>
<feature type="compositionally biased region" description="Basic and acidic residues" evidence="13">
    <location>
        <begin position="59"/>
        <end position="88"/>
    </location>
</feature>
<evidence type="ECO:0000256" key="3">
    <source>
        <dbReference type="ARBA" id="ARBA00022741"/>
    </source>
</evidence>
<dbReference type="FunFam" id="1.10.510.10:FF:000235">
    <property type="entry name" value="Serine/threonine-protein kinase ark1"/>
    <property type="match status" value="1"/>
</dbReference>
<comment type="caution">
    <text evidence="15">The sequence shown here is derived from an EMBL/GenBank/DDBJ whole genome shotgun (WGS) entry which is preliminary data.</text>
</comment>
<feature type="binding site" evidence="9">
    <location>
        <position position="508"/>
    </location>
    <ligand>
        <name>ATP</name>
        <dbReference type="ChEBI" id="CHEBI:30616"/>
    </ligand>
</feature>
<evidence type="ECO:0000256" key="6">
    <source>
        <dbReference type="ARBA" id="ARBA00047899"/>
    </source>
</evidence>
<dbReference type="Pfam" id="PF00069">
    <property type="entry name" value="Pkinase"/>
    <property type="match status" value="1"/>
</dbReference>
<accession>A0AAV0USY5</accession>
<dbReference type="InterPro" id="IPR030616">
    <property type="entry name" value="Aur-like"/>
</dbReference>
<organism evidence="15 16">
    <name type="scientific">Hyaloperonospora brassicae</name>
    <name type="common">Brassica downy mildew</name>
    <name type="synonym">Peronospora brassicae</name>
    <dbReference type="NCBI Taxonomy" id="162125"/>
    <lineage>
        <taxon>Eukaryota</taxon>
        <taxon>Sar</taxon>
        <taxon>Stramenopiles</taxon>
        <taxon>Oomycota</taxon>
        <taxon>Peronosporomycetes</taxon>
        <taxon>Peronosporales</taxon>
        <taxon>Peronosporaceae</taxon>
        <taxon>Hyaloperonospora</taxon>
    </lineage>
</organism>
<evidence type="ECO:0000259" key="14">
    <source>
        <dbReference type="PROSITE" id="PS50011"/>
    </source>
</evidence>
<feature type="region of interest" description="Disordered" evidence="13">
    <location>
        <begin position="51"/>
        <end position="253"/>
    </location>
</feature>
<feature type="compositionally biased region" description="Acidic residues" evidence="13">
    <location>
        <begin position="212"/>
        <end position="223"/>
    </location>
</feature>
<dbReference type="PROSITE" id="PS00107">
    <property type="entry name" value="PROTEIN_KINASE_ATP"/>
    <property type="match status" value="1"/>
</dbReference>
<feature type="binding site" evidence="9">
    <location>
        <position position="377"/>
    </location>
    <ligand>
        <name>ATP</name>
        <dbReference type="ChEBI" id="CHEBI:30616"/>
    </ligand>
</feature>
<feature type="compositionally biased region" description="Polar residues" evidence="13">
    <location>
        <begin position="229"/>
        <end position="242"/>
    </location>
</feature>
<comment type="similarity">
    <text evidence="12">Belongs to the protein kinase superfamily. Ser/Thr protein kinase family. Aurora subfamily.</text>
</comment>
<evidence type="ECO:0000256" key="2">
    <source>
        <dbReference type="ARBA" id="ARBA00022679"/>
    </source>
</evidence>
<dbReference type="GO" id="GO:0005524">
    <property type="term" value="F:ATP binding"/>
    <property type="evidence" value="ECO:0007669"/>
    <property type="project" value="UniProtKB-UniRule"/>
</dbReference>
<dbReference type="EC" id="2.7.11.1" evidence="12"/>
<keyword evidence="4 12" id="KW-0418">Kinase</keyword>
<proteinExistence type="inferred from homology"/>
<evidence type="ECO:0000256" key="10">
    <source>
        <dbReference type="PIRSR" id="PIRSR630616-3"/>
    </source>
</evidence>
<feature type="active site" description="Proton acceptor" evidence="8">
    <location>
        <position position="490"/>
    </location>
</feature>
<feature type="binding site" evidence="9 11">
    <location>
        <position position="396"/>
    </location>
    <ligand>
        <name>ATP</name>
        <dbReference type="ChEBI" id="CHEBI:30616"/>
    </ligand>
</feature>
<evidence type="ECO:0000256" key="4">
    <source>
        <dbReference type="ARBA" id="ARBA00022777"/>
    </source>
</evidence>
<dbReference type="FunFam" id="3.30.200.20:FF:000042">
    <property type="entry name" value="Aurora kinase A"/>
    <property type="match status" value="1"/>
</dbReference>
<keyword evidence="2 12" id="KW-0808">Transferase</keyword>
<name>A0AAV0USY5_HYABA</name>
<evidence type="ECO:0000256" key="11">
    <source>
        <dbReference type="PROSITE-ProRule" id="PRU10141"/>
    </source>
</evidence>
<keyword evidence="16" id="KW-1185">Reference proteome</keyword>
<evidence type="ECO:0000313" key="16">
    <source>
        <dbReference type="Proteomes" id="UP001162031"/>
    </source>
</evidence>
<keyword evidence="3 9" id="KW-0547">Nucleotide-binding</keyword>
<evidence type="ECO:0000256" key="5">
    <source>
        <dbReference type="ARBA" id="ARBA00022840"/>
    </source>
</evidence>
<dbReference type="PROSITE" id="PS00108">
    <property type="entry name" value="PROTEIN_KINASE_ST"/>
    <property type="match status" value="1"/>
</dbReference>
<keyword evidence="1 12" id="KW-0723">Serine/threonine-protein kinase</keyword>
<dbReference type="Gene3D" id="1.10.510.10">
    <property type="entry name" value="Transferase(Phosphotransferase) domain 1"/>
    <property type="match status" value="1"/>
</dbReference>
<protein>
    <recommendedName>
        <fullName evidence="12">Aurora kinase</fullName>
        <ecNumber evidence="12">2.7.11.1</ecNumber>
    </recommendedName>
</protein>
<reference evidence="15" key="1">
    <citation type="submission" date="2022-12" db="EMBL/GenBank/DDBJ databases">
        <authorList>
            <person name="Webb A."/>
        </authorList>
    </citation>
    <scope>NUCLEOTIDE SEQUENCE</scope>
    <source>
        <strain evidence="15">Hp1</strain>
    </source>
</reference>
<evidence type="ECO:0000256" key="12">
    <source>
        <dbReference type="RuleBase" id="RU367134"/>
    </source>
</evidence>
<dbReference type="SMART" id="SM00220">
    <property type="entry name" value="S_TKc"/>
    <property type="match status" value="1"/>
</dbReference>
<dbReference type="InterPro" id="IPR000719">
    <property type="entry name" value="Prot_kinase_dom"/>
</dbReference>
<dbReference type="InterPro" id="IPR011009">
    <property type="entry name" value="Kinase-like_dom_sf"/>
</dbReference>
<comment type="catalytic activity">
    <reaction evidence="6 12">
        <text>L-threonyl-[protein] + ATP = O-phospho-L-threonyl-[protein] + ADP + H(+)</text>
        <dbReference type="Rhea" id="RHEA:46608"/>
        <dbReference type="Rhea" id="RHEA-COMP:11060"/>
        <dbReference type="Rhea" id="RHEA-COMP:11605"/>
        <dbReference type="ChEBI" id="CHEBI:15378"/>
        <dbReference type="ChEBI" id="CHEBI:30013"/>
        <dbReference type="ChEBI" id="CHEBI:30616"/>
        <dbReference type="ChEBI" id="CHEBI:61977"/>
        <dbReference type="ChEBI" id="CHEBI:456216"/>
        <dbReference type="EC" id="2.7.11.1"/>
    </reaction>
</comment>
<evidence type="ECO:0000256" key="13">
    <source>
        <dbReference type="SAM" id="MobiDB-lite"/>
    </source>
</evidence>
<evidence type="ECO:0000256" key="8">
    <source>
        <dbReference type="PIRSR" id="PIRSR630616-1"/>
    </source>
</evidence>
<comment type="catalytic activity">
    <reaction evidence="7 12">
        <text>L-seryl-[protein] + ATP = O-phospho-L-seryl-[protein] + ADP + H(+)</text>
        <dbReference type="Rhea" id="RHEA:17989"/>
        <dbReference type="Rhea" id="RHEA-COMP:9863"/>
        <dbReference type="Rhea" id="RHEA-COMP:11604"/>
        <dbReference type="ChEBI" id="CHEBI:15378"/>
        <dbReference type="ChEBI" id="CHEBI:29999"/>
        <dbReference type="ChEBI" id="CHEBI:30616"/>
        <dbReference type="ChEBI" id="CHEBI:83421"/>
        <dbReference type="ChEBI" id="CHEBI:456216"/>
        <dbReference type="EC" id="2.7.11.1"/>
    </reaction>
</comment>
<keyword evidence="5 9" id="KW-0067">ATP-binding</keyword>
<evidence type="ECO:0000256" key="7">
    <source>
        <dbReference type="ARBA" id="ARBA00048679"/>
    </source>
</evidence>
<gene>
    <name evidence="15" type="ORF">HBR001_LOCUS7532</name>
</gene>
<dbReference type="SUPFAM" id="SSF56112">
    <property type="entry name" value="Protein kinase-like (PK-like)"/>
    <property type="match status" value="1"/>
</dbReference>
<dbReference type="InterPro" id="IPR017441">
    <property type="entry name" value="Protein_kinase_ATP_BS"/>
</dbReference>
<dbReference type="PROSITE" id="PS50011">
    <property type="entry name" value="PROTEIN_KINASE_DOM"/>
    <property type="match status" value="1"/>
</dbReference>
<feature type="domain" description="Protein kinase" evidence="14">
    <location>
        <begin position="367"/>
        <end position="621"/>
    </location>
</feature>
<dbReference type="InterPro" id="IPR008271">
    <property type="entry name" value="Ser/Thr_kinase_AS"/>
</dbReference>
<evidence type="ECO:0000313" key="15">
    <source>
        <dbReference type="EMBL" id="CAI5738574.1"/>
    </source>
</evidence>
<sequence length="627" mass="69881">MADSRRLALERWRADRRRQKEGQLLAPAAAAAAVAGAVRRVATHRFARSAAPLRTASGMRERASTTDRRTAVSLARTRDERAERRYETPAKATSDAGAETDRTTSAASVDSADSGRSSSVVFSTVAKRRRRRSYISPSANAPSLAGGAQRVRTPTRPMVDHGSDDDDDGGMDGASSEEQTREVGLGPRRVHVRAHQSTRDTGAELLAVVDDSVLEEEEEEDDDGHATSRETMSLGSSGTALYSTRDGGGKQDEFKRDAGVEMQQLSSDPALQVKEELRHSLVLGMKAAIEDDDGGARTKMESSWSEQKLFDSDHVPMDSAQVHLGTSIDSKAYRRSLSGLASLDDSKHVRPLSDRLEGNPKWGMDDFIVTRNLGQGKFGNVYLAKEKCSNATVALKVLFRSQLTRDGGPSNLKREVEVHVRLSHPNILRMYGYFYDDSCVYMLLEYAPYGELYKELAKEKCFADAVAAHYVAQVVEALKYCHSCNVIHRDIKPENLLLGYNKTIKLADFGWSVHAPTPYNLRRTFCGTPDYLSPEMVMGEPYDYRTDFWSLGVLTYELLVGSTPFYCVNQMEMYKRIQLVDYHFPPSPQVSDRAKSFIAGLLKRKPCDRMQLDDASKHLWFQRHHST</sequence>
<dbReference type="PANTHER" id="PTHR24350">
    <property type="entry name" value="SERINE/THREONINE-PROTEIN KINASE IAL-RELATED"/>
    <property type="match status" value="1"/>
</dbReference>
<dbReference type="AlphaFoldDB" id="A0AAV0USY5"/>
<dbReference type="Proteomes" id="UP001162031">
    <property type="component" value="Unassembled WGS sequence"/>
</dbReference>
<feature type="binding site" evidence="9">
    <location>
        <begin position="494"/>
        <end position="495"/>
    </location>
    <ligand>
        <name>ATP</name>
        <dbReference type="ChEBI" id="CHEBI:30616"/>
    </ligand>
</feature>
<feature type="cross-link" description="Glycyl lysine isopeptide (Lys-Gly) (interchain with G-Cter in SUMO2)" evidence="10">
    <location>
        <position position="492"/>
    </location>
</feature>